<organism evidence="14 15">
    <name type="scientific">Nannocystis pusilla</name>
    <dbReference type="NCBI Taxonomy" id="889268"/>
    <lineage>
        <taxon>Bacteria</taxon>
        <taxon>Pseudomonadati</taxon>
        <taxon>Myxococcota</taxon>
        <taxon>Polyangia</taxon>
        <taxon>Nannocystales</taxon>
        <taxon>Nannocystaceae</taxon>
        <taxon>Nannocystis</taxon>
    </lineage>
</organism>
<evidence type="ECO:0000256" key="10">
    <source>
        <dbReference type="ARBA" id="ARBA00023136"/>
    </source>
</evidence>
<comment type="subcellular location">
    <subcellularLocation>
        <location evidence="1">Membrane</location>
        <topology evidence="1">Multi-pass membrane protein</topology>
    </subcellularLocation>
</comment>
<keyword evidence="15" id="KW-1185">Reference proteome</keyword>
<evidence type="ECO:0000256" key="8">
    <source>
        <dbReference type="ARBA" id="ARBA00023004"/>
    </source>
</evidence>
<dbReference type="RefSeq" id="WP_267766968.1">
    <property type="nucleotide sequence ID" value="NZ_JAPNKE010000002.1"/>
</dbReference>
<sequence>MSTAVEVEDIVPPPATSSPAVGGLMWSHVIGAGLMHLVCIAAPFTFSWSGLGVAAALWWLAGGVGICLGYHRLLCHRSFAVPRLLTYVIVLLGTLSWQGSPVLWVGKHRLHHRWSDQEHDPHSPRRGLLWAHMLWVFMRADEDAERAFARDLLRDPVMRWFDRWHYVPQFVLAVLLYVVGEAWLGQGWSWVVWGIPVRLVFTYHATWLVNSAAHRWGYRNYETRDDSRNNWWVALLTFGEGWHNNHHAHQRAAAHGRRWFELDVTYLMIRGLALVGLARDIVAPREPLKS</sequence>
<dbReference type="GO" id="GO:0016020">
    <property type="term" value="C:membrane"/>
    <property type="evidence" value="ECO:0007669"/>
    <property type="project" value="UniProtKB-SubCell"/>
</dbReference>
<dbReference type="PANTHER" id="PTHR11351:SF31">
    <property type="entry name" value="DESATURASE 1, ISOFORM A-RELATED"/>
    <property type="match status" value="1"/>
</dbReference>
<feature type="transmembrane region" description="Helical" evidence="12">
    <location>
        <begin position="51"/>
        <end position="72"/>
    </location>
</feature>
<dbReference type="GO" id="GO:0006633">
    <property type="term" value="P:fatty acid biosynthetic process"/>
    <property type="evidence" value="ECO:0007669"/>
    <property type="project" value="UniProtKB-KW"/>
</dbReference>
<proteinExistence type="inferred from homology"/>
<keyword evidence="7 14" id="KW-0560">Oxidoreductase</keyword>
<name>A0A9X3IVF0_9BACT</name>
<evidence type="ECO:0000256" key="5">
    <source>
        <dbReference type="ARBA" id="ARBA00022832"/>
    </source>
</evidence>
<keyword evidence="8" id="KW-0408">Iron</keyword>
<dbReference type="PRINTS" id="PR00075">
    <property type="entry name" value="FACDDSATRASE"/>
</dbReference>
<keyword evidence="5" id="KW-0276">Fatty acid metabolism</keyword>
<keyword evidence="11" id="KW-0275">Fatty acid biosynthesis</keyword>
<keyword evidence="10 12" id="KW-0472">Membrane</keyword>
<feature type="domain" description="Fatty acid desaturase" evidence="13">
    <location>
        <begin position="55"/>
        <end position="262"/>
    </location>
</feature>
<comment type="caution">
    <text evidence="14">The sequence shown here is derived from an EMBL/GenBank/DDBJ whole genome shotgun (WGS) entry which is preliminary data.</text>
</comment>
<dbReference type="InterPro" id="IPR005804">
    <property type="entry name" value="FA_desaturase_dom"/>
</dbReference>
<evidence type="ECO:0000256" key="6">
    <source>
        <dbReference type="ARBA" id="ARBA00022989"/>
    </source>
</evidence>
<dbReference type="EMBL" id="JAPNKE010000002">
    <property type="protein sequence ID" value="MCY1005321.1"/>
    <property type="molecule type" value="Genomic_DNA"/>
</dbReference>
<accession>A0A9X3IVF0</accession>
<evidence type="ECO:0000256" key="9">
    <source>
        <dbReference type="ARBA" id="ARBA00023098"/>
    </source>
</evidence>
<evidence type="ECO:0000256" key="7">
    <source>
        <dbReference type="ARBA" id="ARBA00023002"/>
    </source>
</evidence>
<feature type="transmembrane region" description="Helical" evidence="12">
    <location>
        <begin position="84"/>
        <end position="105"/>
    </location>
</feature>
<dbReference type="AlphaFoldDB" id="A0A9X3IVF0"/>
<evidence type="ECO:0000256" key="2">
    <source>
        <dbReference type="ARBA" id="ARBA00008749"/>
    </source>
</evidence>
<evidence type="ECO:0000313" key="14">
    <source>
        <dbReference type="EMBL" id="MCY1005321.1"/>
    </source>
</evidence>
<keyword evidence="4 12" id="KW-0812">Transmembrane</keyword>
<gene>
    <name evidence="14" type="ORF">OV079_06985</name>
</gene>
<feature type="transmembrane region" description="Helical" evidence="12">
    <location>
        <begin position="164"/>
        <end position="184"/>
    </location>
</feature>
<keyword evidence="6 12" id="KW-1133">Transmembrane helix</keyword>
<protein>
    <submittedName>
        <fullName evidence="14">Fatty acid desaturase</fullName>
        <ecNumber evidence="14">1.14.19.-</ecNumber>
    </submittedName>
</protein>
<feature type="transmembrane region" description="Helical" evidence="12">
    <location>
        <begin position="24"/>
        <end position="44"/>
    </location>
</feature>
<reference evidence="14" key="1">
    <citation type="submission" date="2022-11" db="EMBL/GenBank/DDBJ databases">
        <title>Minimal conservation of predation-associated metabolite biosynthetic gene clusters underscores biosynthetic potential of Myxococcota including descriptions for ten novel species: Archangium lansinium sp. nov., Myxococcus landrumus sp. nov., Nannocystis bai.</title>
        <authorList>
            <person name="Ahearne A."/>
            <person name="Stevens C."/>
            <person name="Phillips K."/>
        </authorList>
    </citation>
    <scope>NUCLEOTIDE SEQUENCE</scope>
    <source>
        <strain evidence="14">Na p29</strain>
    </source>
</reference>
<feature type="transmembrane region" description="Helical" evidence="12">
    <location>
        <begin position="190"/>
        <end position="209"/>
    </location>
</feature>
<keyword evidence="9" id="KW-0443">Lipid metabolism</keyword>
<evidence type="ECO:0000256" key="4">
    <source>
        <dbReference type="ARBA" id="ARBA00022692"/>
    </source>
</evidence>
<evidence type="ECO:0000256" key="12">
    <source>
        <dbReference type="SAM" id="Phobius"/>
    </source>
</evidence>
<keyword evidence="3" id="KW-0444">Lipid biosynthesis</keyword>
<evidence type="ECO:0000256" key="1">
    <source>
        <dbReference type="ARBA" id="ARBA00004141"/>
    </source>
</evidence>
<evidence type="ECO:0000256" key="11">
    <source>
        <dbReference type="ARBA" id="ARBA00023160"/>
    </source>
</evidence>
<dbReference type="Proteomes" id="UP001150924">
    <property type="component" value="Unassembled WGS sequence"/>
</dbReference>
<dbReference type="InterPro" id="IPR015876">
    <property type="entry name" value="Acyl-CoA_DS"/>
</dbReference>
<evidence type="ECO:0000259" key="13">
    <source>
        <dbReference type="Pfam" id="PF00487"/>
    </source>
</evidence>
<evidence type="ECO:0000256" key="3">
    <source>
        <dbReference type="ARBA" id="ARBA00022516"/>
    </source>
</evidence>
<dbReference type="Pfam" id="PF00487">
    <property type="entry name" value="FA_desaturase"/>
    <property type="match status" value="1"/>
</dbReference>
<dbReference type="PANTHER" id="PTHR11351">
    <property type="entry name" value="ACYL-COA DESATURASE"/>
    <property type="match status" value="1"/>
</dbReference>
<dbReference type="GO" id="GO:0016717">
    <property type="term" value="F:oxidoreductase activity, acting on paired donors, with oxidation of a pair of donors resulting in the reduction of molecular oxygen to two molecules of water"/>
    <property type="evidence" value="ECO:0007669"/>
    <property type="project" value="InterPro"/>
</dbReference>
<dbReference type="EC" id="1.14.19.-" evidence="14"/>
<comment type="similarity">
    <text evidence="2">Belongs to the fatty acid desaturase type 2 family.</text>
</comment>
<dbReference type="CDD" id="cd03505">
    <property type="entry name" value="Delta9-FADS-like"/>
    <property type="match status" value="1"/>
</dbReference>
<evidence type="ECO:0000313" key="15">
    <source>
        <dbReference type="Proteomes" id="UP001150924"/>
    </source>
</evidence>